<dbReference type="OrthoDB" id="2587912at2759"/>
<organism evidence="1 2">
    <name type="scientific">Armillaria ostoyae</name>
    <name type="common">Armillaria root rot fungus</name>
    <dbReference type="NCBI Taxonomy" id="47428"/>
    <lineage>
        <taxon>Eukaryota</taxon>
        <taxon>Fungi</taxon>
        <taxon>Dikarya</taxon>
        <taxon>Basidiomycota</taxon>
        <taxon>Agaricomycotina</taxon>
        <taxon>Agaricomycetes</taxon>
        <taxon>Agaricomycetidae</taxon>
        <taxon>Agaricales</taxon>
        <taxon>Marasmiineae</taxon>
        <taxon>Physalacriaceae</taxon>
        <taxon>Armillaria</taxon>
    </lineage>
</organism>
<evidence type="ECO:0000313" key="2">
    <source>
        <dbReference type="Proteomes" id="UP000219338"/>
    </source>
</evidence>
<sequence>MAISLPVEVLTEILTYALAVHPIPADILCAQSLFRYIGLQILHQDLCFRSSLQLHRFISCLRTSSLACAPLTLTLDIAGGASESVFPSLDSVFTQISLDAACRKDTQGRVMLNGLHLILHSHMRDENLHMVYVALSKANPTKFVWTGPDPPHHFSTAIVPKAVSHLFRALSTYTNLLYLKLTNITFFYSEPLVFPDIPSLRSFYLGQATFLPAATVAAYLSLSSSALEIVRLVDVYSESIWGPRLRKNDILAILAEDKRKFVATVLLVDAKTERIMGGDRVDSL</sequence>
<accession>A0A284RP27</accession>
<name>A0A284RP27_ARMOS</name>
<dbReference type="Proteomes" id="UP000219338">
    <property type="component" value="Unassembled WGS sequence"/>
</dbReference>
<proteinExistence type="predicted"/>
<protein>
    <recommendedName>
        <fullName evidence="3">F-box domain-containing protein</fullName>
    </recommendedName>
</protein>
<dbReference type="OMA" id="FFYSEPL"/>
<dbReference type="AlphaFoldDB" id="A0A284RP27"/>
<keyword evidence="2" id="KW-1185">Reference proteome</keyword>
<gene>
    <name evidence="1" type="ORF">ARMOST_13870</name>
</gene>
<reference evidence="2" key="1">
    <citation type="journal article" date="2017" name="Nat. Ecol. Evol.">
        <title>Genome expansion and lineage-specific genetic innovations in the forest pathogenic fungi Armillaria.</title>
        <authorList>
            <person name="Sipos G."/>
            <person name="Prasanna A.N."/>
            <person name="Walter M.C."/>
            <person name="O'Connor E."/>
            <person name="Balint B."/>
            <person name="Krizsan K."/>
            <person name="Kiss B."/>
            <person name="Hess J."/>
            <person name="Varga T."/>
            <person name="Slot J."/>
            <person name="Riley R."/>
            <person name="Boka B."/>
            <person name="Rigling D."/>
            <person name="Barry K."/>
            <person name="Lee J."/>
            <person name="Mihaltcheva S."/>
            <person name="LaButti K."/>
            <person name="Lipzen A."/>
            <person name="Waldron R."/>
            <person name="Moloney N.M."/>
            <person name="Sperisen C."/>
            <person name="Kredics L."/>
            <person name="Vagvoelgyi C."/>
            <person name="Patrignani A."/>
            <person name="Fitzpatrick D."/>
            <person name="Nagy I."/>
            <person name="Doyle S."/>
            <person name="Anderson J.B."/>
            <person name="Grigoriev I.V."/>
            <person name="Gueldener U."/>
            <person name="Muensterkoetter M."/>
            <person name="Nagy L.G."/>
        </authorList>
    </citation>
    <scope>NUCLEOTIDE SEQUENCE [LARGE SCALE GENOMIC DNA]</scope>
    <source>
        <strain evidence="2">C18/9</strain>
    </source>
</reference>
<evidence type="ECO:0008006" key="3">
    <source>
        <dbReference type="Google" id="ProtNLM"/>
    </source>
</evidence>
<dbReference type="EMBL" id="FUEG01000012">
    <property type="protein sequence ID" value="SJL10484.1"/>
    <property type="molecule type" value="Genomic_DNA"/>
</dbReference>
<evidence type="ECO:0000313" key="1">
    <source>
        <dbReference type="EMBL" id="SJL10484.1"/>
    </source>
</evidence>